<dbReference type="GO" id="GO:0004523">
    <property type="term" value="F:RNA-DNA hybrid ribonuclease activity"/>
    <property type="evidence" value="ECO:0007669"/>
    <property type="project" value="InterPro"/>
</dbReference>
<dbReference type="FunFam" id="3.30.420.10:FF:000076">
    <property type="entry name" value="RBR-type E3 ubiquitin transferase"/>
    <property type="match status" value="1"/>
</dbReference>
<evidence type="ECO:0000259" key="1">
    <source>
        <dbReference type="PROSITE" id="PS50879"/>
    </source>
</evidence>
<accession>A0A6C0IMF9</accession>
<dbReference type="InterPro" id="IPR012337">
    <property type="entry name" value="RNaseH-like_sf"/>
</dbReference>
<dbReference type="InterPro" id="IPR036397">
    <property type="entry name" value="RNaseH_sf"/>
</dbReference>
<dbReference type="PANTHER" id="PTHR46387">
    <property type="entry name" value="POLYNUCLEOTIDYL TRANSFERASE, RIBONUCLEASE H-LIKE SUPERFAMILY PROTEIN"/>
    <property type="match status" value="1"/>
</dbReference>
<sequence length="135" mass="15296">MNQCVYTLYFDGCSKGNPGRAGAGYVIYKDDEEISYKSTYVGDKETNNKAEYTGAFEGLRYAVENNIKCIHVKGDSNLVIKQLTGEYKVKSENIMSIYRATKQLCAQFDIITFEHVYRKDNARADHLANLGLEQI</sequence>
<dbReference type="InterPro" id="IPR002156">
    <property type="entry name" value="RNaseH_domain"/>
</dbReference>
<dbReference type="EMBL" id="MN740199">
    <property type="protein sequence ID" value="QHT93067.1"/>
    <property type="molecule type" value="Genomic_DNA"/>
</dbReference>
<protein>
    <recommendedName>
        <fullName evidence="1">RNase H type-1 domain-containing protein</fullName>
    </recommendedName>
</protein>
<proteinExistence type="predicted"/>
<dbReference type="GO" id="GO:0003676">
    <property type="term" value="F:nucleic acid binding"/>
    <property type="evidence" value="ECO:0007669"/>
    <property type="project" value="InterPro"/>
</dbReference>
<dbReference type="Gene3D" id="3.30.420.10">
    <property type="entry name" value="Ribonuclease H-like superfamily/Ribonuclease H"/>
    <property type="match status" value="1"/>
</dbReference>
<evidence type="ECO:0000313" key="2">
    <source>
        <dbReference type="EMBL" id="QHT93067.1"/>
    </source>
</evidence>
<dbReference type="AlphaFoldDB" id="A0A6C0IMF9"/>
<dbReference type="Pfam" id="PF13456">
    <property type="entry name" value="RVT_3"/>
    <property type="match status" value="1"/>
</dbReference>
<dbReference type="SUPFAM" id="SSF53098">
    <property type="entry name" value="Ribonuclease H-like"/>
    <property type="match status" value="1"/>
</dbReference>
<dbReference type="PROSITE" id="PS50879">
    <property type="entry name" value="RNASE_H_1"/>
    <property type="match status" value="1"/>
</dbReference>
<reference evidence="2" key="1">
    <citation type="journal article" date="2020" name="Nature">
        <title>Giant virus diversity and host interactions through global metagenomics.</title>
        <authorList>
            <person name="Schulz F."/>
            <person name="Roux S."/>
            <person name="Paez-Espino D."/>
            <person name="Jungbluth S."/>
            <person name="Walsh D.A."/>
            <person name="Denef V.J."/>
            <person name="McMahon K.D."/>
            <person name="Konstantinidis K.T."/>
            <person name="Eloe-Fadrosh E.A."/>
            <person name="Kyrpides N.C."/>
            <person name="Woyke T."/>
        </authorList>
    </citation>
    <scope>NUCLEOTIDE SEQUENCE</scope>
    <source>
        <strain evidence="2">GVMAG-M-3300023210-19</strain>
    </source>
</reference>
<organism evidence="2">
    <name type="scientific">viral metagenome</name>
    <dbReference type="NCBI Taxonomy" id="1070528"/>
    <lineage>
        <taxon>unclassified sequences</taxon>
        <taxon>metagenomes</taxon>
        <taxon>organismal metagenomes</taxon>
    </lineage>
</organism>
<dbReference type="PANTHER" id="PTHR46387:SF2">
    <property type="entry name" value="RIBONUCLEASE HI"/>
    <property type="match status" value="1"/>
</dbReference>
<name>A0A6C0IMF9_9ZZZZ</name>
<feature type="domain" description="RNase H type-1" evidence="1">
    <location>
        <begin position="2"/>
        <end position="133"/>
    </location>
</feature>
<dbReference type="CDD" id="cd09279">
    <property type="entry name" value="RNase_HI_like"/>
    <property type="match status" value="1"/>
</dbReference>